<dbReference type="PANTHER" id="PTHR46018:SF2">
    <property type="entry name" value="ZINC PHOSPHODIESTERASE ELAC PROTEIN 1"/>
    <property type="match status" value="1"/>
</dbReference>
<dbReference type="GO" id="GO:0042781">
    <property type="term" value="F:3'-tRNA processing endoribonuclease activity"/>
    <property type="evidence" value="ECO:0007669"/>
    <property type="project" value="TreeGrafter"/>
</dbReference>
<dbReference type="PANTHER" id="PTHR46018">
    <property type="entry name" value="ZINC PHOSPHODIESTERASE ELAC PROTEIN 1"/>
    <property type="match status" value="1"/>
</dbReference>
<dbReference type="Gene3D" id="3.60.15.10">
    <property type="entry name" value="Ribonuclease Z/Hydroxyacylglutathione hydrolase-like"/>
    <property type="match status" value="1"/>
</dbReference>
<sequence>MEILCLSQKVAFINQTSISFIIKFTAFKEIWLINCCQGCQHMLIDHKIKLNQISKIFITSLHYDNISGLLGILSSLNLIKRIKPLYIYGPHGLQHYLDLGKKYSRTNFAYLLHLDVVDLYNKVIINHKNYKLYSILYNFYYELCIVELEIPGKFILNKVKHLNLFPGPLYGKLKKSCIFILPDGVILKGNKFVVCADKGLKLCLLYNRYHSRLAIETSLNSIIMTV</sequence>
<organism evidence="1">
    <name type="scientific">Callithamnion tetricum</name>
    <dbReference type="NCBI Taxonomy" id="193179"/>
    <lineage>
        <taxon>Eukaryota</taxon>
        <taxon>Rhodophyta</taxon>
        <taxon>Florideophyceae</taxon>
        <taxon>Rhodymeniophycidae</taxon>
        <taxon>Ceramiales</taxon>
        <taxon>Callithamniaceae</taxon>
        <taxon>Callithamnion</taxon>
    </lineage>
</organism>
<dbReference type="EMBL" id="MK814616">
    <property type="protein sequence ID" value="QCI04975.1"/>
    <property type="molecule type" value="Genomic_DNA"/>
</dbReference>
<reference evidence="1" key="1">
    <citation type="journal article" date="2019" name="Mol. Phylogenet. Evol.">
        <title>Morphological evolution and classification of the red algal order Ceramiales inferred using plastid phylogenomics.</title>
        <authorList>
            <person name="Diaz-Tapia P."/>
            <person name="Pasella M.M."/>
            <person name="Verbruggen H."/>
            <person name="Maggs C.A."/>
        </authorList>
    </citation>
    <scope>NUCLEOTIDE SEQUENCE</scope>
    <source>
        <strain evidence="1">PD2927</strain>
    </source>
</reference>
<dbReference type="InterPro" id="IPR036866">
    <property type="entry name" value="RibonucZ/Hydroxyglut_hydro"/>
</dbReference>
<name>A0A4D6WTT6_9FLOR</name>
<proteinExistence type="predicted"/>
<dbReference type="AlphaFoldDB" id="A0A4D6WTT6"/>
<reference evidence="1" key="2">
    <citation type="submission" date="2019-04" db="EMBL/GenBank/DDBJ databases">
        <authorList>
            <person name="Pasella M."/>
        </authorList>
    </citation>
    <scope>NUCLEOTIDE SEQUENCE</scope>
    <source>
        <strain evidence="1">PD2927</strain>
    </source>
</reference>
<accession>A0A4D6WTT6</accession>
<protein>
    <submittedName>
        <fullName evidence="1">Ribonuclease Z</fullName>
    </submittedName>
</protein>
<evidence type="ECO:0000313" key="1">
    <source>
        <dbReference type="EMBL" id="QCI04975.1"/>
    </source>
</evidence>
<gene>
    <name evidence="1" type="primary">rnz</name>
</gene>
<geneLocation type="plastid" evidence="1"/>
<dbReference type="SUPFAM" id="SSF56281">
    <property type="entry name" value="Metallo-hydrolase/oxidoreductase"/>
    <property type="match status" value="1"/>
</dbReference>
<keyword evidence="1" id="KW-0934">Plastid</keyword>